<organism evidence="3 4">
    <name type="scientific">Mortierella alpina</name>
    <name type="common">Oleaginous fungus</name>
    <name type="synonym">Mortierella renispora</name>
    <dbReference type="NCBI Taxonomy" id="64518"/>
    <lineage>
        <taxon>Eukaryota</taxon>
        <taxon>Fungi</taxon>
        <taxon>Fungi incertae sedis</taxon>
        <taxon>Mucoromycota</taxon>
        <taxon>Mortierellomycotina</taxon>
        <taxon>Mortierellomycetes</taxon>
        <taxon>Mortierellales</taxon>
        <taxon>Mortierellaceae</taxon>
        <taxon>Mortierella</taxon>
    </lineage>
</organism>
<feature type="domain" description="PH" evidence="2">
    <location>
        <begin position="98"/>
        <end position="193"/>
    </location>
</feature>
<reference evidence="3" key="1">
    <citation type="journal article" date="2020" name="Fungal Divers.">
        <title>Resolving the Mortierellaceae phylogeny through synthesis of multi-gene phylogenetics and phylogenomics.</title>
        <authorList>
            <person name="Vandepol N."/>
            <person name="Liber J."/>
            <person name="Desiro A."/>
            <person name="Na H."/>
            <person name="Kennedy M."/>
            <person name="Barry K."/>
            <person name="Grigoriev I.V."/>
            <person name="Miller A.N."/>
            <person name="O'Donnell K."/>
            <person name="Stajich J.E."/>
            <person name="Bonito G."/>
        </authorList>
    </citation>
    <scope>NUCLEOTIDE SEQUENCE</scope>
    <source>
        <strain evidence="3">CK1249</strain>
    </source>
</reference>
<name>A0A9P6J797_MORAP</name>
<dbReference type="InterPro" id="IPR001849">
    <property type="entry name" value="PH_domain"/>
</dbReference>
<dbReference type="EMBL" id="JAAAHY010000410">
    <property type="protein sequence ID" value="KAF9964071.1"/>
    <property type="molecule type" value="Genomic_DNA"/>
</dbReference>
<proteinExistence type="predicted"/>
<feature type="region of interest" description="Disordered" evidence="1">
    <location>
        <begin position="9"/>
        <end position="54"/>
    </location>
</feature>
<dbReference type="Proteomes" id="UP000738359">
    <property type="component" value="Unassembled WGS sequence"/>
</dbReference>
<comment type="caution">
    <text evidence="3">The sequence shown here is derived from an EMBL/GenBank/DDBJ whole genome shotgun (WGS) entry which is preliminary data.</text>
</comment>
<dbReference type="Gene3D" id="2.30.29.30">
    <property type="entry name" value="Pleckstrin-homology domain (PH domain)/Phosphotyrosine-binding domain (PTB)"/>
    <property type="match status" value="2"/>
</dbReference>
<accession>A0A9P6J797</accession>
<evidence type="ECO:0000313" key="4">
    <source>
        <dbReference type="Proteomes" id="UP000738359"/>
    </source>
</evidence>
<protein>
    <recommendedName>
        <fullName evidence="2">PH domain-containing protein</fullName>
    </recommendedName>
</protein>
<feature type="compositionally biased region" description="Gly residues" evidence="1">
    <location>
        <begin position="580"/>
        <end position="591"/>
    </location>
</feature>
<evidence type="ECO:0000259" key="2">
    <source>
        <dbReference type="PROSITE" id="PS50003"/>
    </source>
</evidence>
<dbReference type="InterPro" id="IPR011993">
    <property type="entry name" value="PH-like_dom_sf"/>
</dbReference>
<feature type="region of interest" description="Disordered" evidence="1">
    <location>
        <begin position="580"/>
        <end position="644"/>
    </location>
</feature>
<feature type="compositionally biased region" description="Basic and acidic residues" evidence="1">
    <location>
        <begin position="15"/>
        <end position="30"/>
    </location>
</feature>
<feature type="compositionally biased region" description="Low complexity" evidence="1">
    <location>
        <begin position="614"/>
        <end position="644"/>
    </location>
</feature>
<feature type="compositionally biased region" description="Polar residues" evidence="1">
    <location>
        <begin position="292"/>
        <end position="311"/>
    </location>
</feature>
<dbReference type="OrthoDB" id="2157866at2759"/>
<dbReference type="Pfam" id="PF00169">
    <property type="entry name" value="PH"/>
    <property type="match status" value="2"/>
</dbReference>
<dbReference type="InterPro" id="IPR051707">
    <property type="entry name" value="PI-Interact_SigTrans_Reg"/>
</dbReference>
<evidence type="ECO:0000313" key="3">
    <source>
        <dbReference type="EMBL" id="KAF9964071.1"/>
    </source>
</evidence>
<dbReference type="AlphaFoldDB" id="A0A9P6J797"/>
<dbReference type="PANTHER" id="PTHR14336:SF8">
    <property type="entry name" value="PROTEIN OPY1"/>
    <property type="match status" value="1"/>
</dbReference>
<gene>
    <name evidence="3" type="ORF">BGZ70_006985</name>
</gene>
<feature type="compositionally biased region" description="Low complexity" evidence="1">
    <location>
        <begin position="217"/>
        <end position="228"/>
    </location>
</feature>
<feature type="domain" description="PH" evidence="2">
    <location>
        <begin position="425"/>
        <end position="522"/>
    </location>
</feature>
<keyword evidence="4" id="KW-1185">Reference proteome</keyword>
<dbReference type="SMART" id="SM00233">
    <property type="entry name" value="PH"/>
    <property type="match status" value="2"/>
</dbReference>
<feature type="compositionally biased region" description="Low complexity" evidence="1">
    <location>
        <begin position="199"/>
        <end position="209"/>
    </location>
</feature>
<dbReference type="FunFam" id="2.30.29.30:FF:000286">
    <property type="entry name" value="PH-protein kinase domain containing protein"/>
    <property type="match status" value="2"/>
</dbReference>
<dbReference type="PROSITE" id="PS50003">
    <property type="entry name" value="PH_DOMAIN"/>
    <property type="match status" value="2"/>
</dbReference>
<feature type="compositionally biased region" description="Low complexity" evidence="1">
    <location>
        <begin position="349"/>
        <end position="369"/>
    </location>
</feature>
<feature type="compositionally biased region" description="Polar residues" evidence="1">
    <location>
        <begin position="246"/>
        <end position="255"/>
    </location>
</feature>
<feature type="region of interest" description="Disordered" evidence="1">
    <location>
        <begin position="292"/>
        <end position="395"/>
    </location>
</feature>
<feature type="region of interest" description="Disordered" evidence="1">
    <location>
        <begin position="199"/>
        <end position="261"/>
    </location>
</feature>
<dbReference type="SUPFAM" id="SSF50729">
    <property type="entry name" value="PH domain-like"/>
    <property type="match status" value="2"/>
</dbReference>
<dbReference type="PANTHER" id="PTHR14336">
    <property type="entry name" value="TANDEM PH DOMAIN CONTAINING PROTEIN"/>
    <property type="match status" value="1"/>
</dbReference>
<sequence>MLCLLCQQQQTTPARPDKVDGAGVGERDNRALQQDPQQPPVPSSPSAPVSQQQQQQYLQAGAISPGVTYSDEQYELYDSDMEPELDLGPSRETLHEGQILKSGFLHKKGERLKIWKKKWFVLRTSKLAYYKDSKEYELLRIIDIRDIHKAAEVVVKNRTGVFVILTPRRTFTVQADSVAEMEQWIYAINQAKVQHDLTSSSDIDSYSGSTPQLENVSSSAPSGFSAPSRRPELVKQASGTLLPPRKQQQAPNPLSLSDPGLLASGENAARLGAYPRVPESRISGLSLGIMSQSAGQLPSSSPLANGPQLSHNPHIKAGGPDTGLSLVTSGVQAIRIGGPPSSPPRDELPPSSFSSSHSFNGPGTPSSPGYGSGCEQYGSLGDCPNASSEEEDVVDDPSVLEAGRVAAAANAPGSGLVTGEQLESKVIRQGYLLKLGKTYKTWRKKWFVLRGDKLTYYKNTKEYQPHGIIPLSTIIDCLQTDPVSKHKQYCLRIVTSKKSFVCCAPDEDTLLQWLDALHVECARVAKEAQQEEDDDAHEVGPTAPTATAQAAKIQFMNEEDNNLLADPRAMGRTAHMDINGGPGGGGGGGLLRAGSRSALMTGGHTGLQGSAPGLLSTSPMHMPLSSSPSSFATSPSRPTVTFSA</sequence>
<evidence type="ECO:0000256" key="1">
    <source>
        <dbReference type="SAM" id="MobiDB-lite"/>
    </source>
</evidence>